<reference evidence="1 2" key="1">
    <citation type="submission" date="2016-06" db="EMBL/GenBank/DDBJ databases">
        <title>Living apart together: crosstalk between the core and supernumerary genomes in a fungal plant pathogen.</title>
        <authorList>
            <person name="Vanheule A."/>
            <person name="Audenaert K."/>
            <person name="Warris S."/>
            <person name="Van De Geest H."/>
            <person name="Schijlen E."/>
            <person name="Hofte M."/>
            <person name="De Saeger S."/>
            <person name="Haesaert G."/>
            <person name="Waalwijk C."/>
            <person name="Van Der Lee T."/>
        </authorList>
    </citation>
    <scope>NUCLEOTIDE SEQUENCE [LARGE SCALE GENOMIC DNA]</scope>
    <source>
        <strain evidence="1 2">2516</strain>
    </source>
</reference>
<evidence type="ECO:0000313" key="2">
    <source>
        <dbReference type="Proteomes" id="UP000091967"/>
    </source>
</evidence>
<protein>
    <submittedName>
        <fullName evidence="1">Uncharacterized protein</fullName>
    </submittedName>
</protein>
<comment type="caution">
    <text evidence="1">The sequence shown here is derived from an EMBL/GenBank/DDBJ whole genome shotgun (WGS) entry which is preliminary data.</text>
</comment>
<accession>A0A1B8A5E9</accession>
<keyword evidence="2" id="KW-1185">Reference proteome</keyword>
<name>A0A1B8A5E9_FUSPO</name>
<evidence type="ECO:0000313" key="1">
    <source>
        <dbReference type="EMBL" id="OBS15706.1"/>
    </source>
</evidence>
<dbReference type="Proteomes" id="UP000091967">
    <property type="component" value="Unassembled WGS sequence"/>
</dbReference>
<proteinExistence type="predicted"/>
<organism evidence="1 2">
    <name type="scientific">Fusarium poae</name>
    <dbReference type="NCBI Taxonomy" id="36050"/>
    <lineage>
        <taxon>Eukaryota</taxon>
        <taxon>Fungi</taxon>
        <taxon>Dikarya</taxon>
        <taxon>Ascomycota</taxon>
        <taxon>Pezizomycotina</taxon>
        <taxon>Sordariomycetes</taxon>
        <taxon>Hypocreomycetidae</taxon>
        <taxon>Hypocreales</taxon>
        <taxon>Nectriaceae</taxon>
        <taxon>Fusarium</taxon>
    </lineage>
</organism>
<gene>
    <name evidence="1" type="ORF">FPOA_13489</name>
</gene>
<dbReference type="EMBL" id="LYXU01000138">
    <property type="protein sequence ID" value="OBS15706.1"/>
    <property type="molecule type" value="Genomic_DNA"/>
</dbReference>
<dbReference type="AlphaFoldDB" id="A0A1B8A5E9"/>
<sequence length="76" mass="8613">MESDNLNGDVIERFYMQTQEATAFHENLQIYPTREESHAAGLKLIDIAVLDRIARDAATPPSSLTDHGLAWDELWL</sequence>